<dbReference type="SUPFAM" id="SSF51735">
    <property type="entry name" value="NAD(P)-binding Rossmann-fold domains"/>
    <property type="match status" value="1"/>
</dbReference>
<dbReference type="NCBIfam" id="NF006117">
    <property type="entry name" value="PRK08264.1-3"/>
    <property type="match status" value="1"/>
</dbReference>
<keyword evidence="2" id="KW-0560">Oxidoreductase</keyword>
<protein>
    <submittedName>
        <fullName evidence="6">NAD(P)-dependent dehydrogenase (Short-subunit alcohol dehydrogenase family)</fullName>
    </submittedName>
</protein>
<dbReference type="InterPro" id="IPR020904">
    <property type="entry name" value="Sc_DH/Rdtase_CS"/>
</dbReference>
<dbReference type="PANTHER" id="PTHR44169">
    <property type="entry name" value="NADPH-DEPENDENT 1-ACYLDIHYDROXYACETONE PHOSPHATE REDUCTASE"/>
    <property type="match status" value="1"/>
</dbReference>
<evidence type="ECO:0000256" key="1">
    <source>
        <dbReference type="ARBA" id="ARBA00006484"/>
    </source>
</evidence>
<keyword evidence="7" id="KW-1185">Reference proteome</keyword>
<dbReference type="PRINTS" id="PR00080">
    <property type="entry name" value="SDRFAMILY"/>
</dbReference>
<reference evidence="6 7" key="1">
    <citation type="submission" date="2023-07" db="EMBL/GenBank/DDBJ databases">
        <title>Sorghum-associated microbial communities from plants grown in Nebraska, USA.</title>
        <authorList>
            <person name="Schachtman D."/>
        </authorList>
    </citation>
    <scope>NUCLEOTIDE SEQUENCE [LARGE SCALE GENOMIC DNA]</scope>
    <source>
        <strain evidence="6 7">BE198</strain>
    </source>
</reference>
<dbReference type="PANTHER" id="PTHR44169:SF6">
    <property type="entry name" value="NADPH-DEPENDENT 1-ACYLDIHYDROXYACETONE PHOSPHATE REDUCTASE"/>
    <property type="match status" value="1"/>
</dbReference>
<dbReference type="InterPro" id="IPR002347">
    <property type="entry name" value="SDR_fam"/>
</dbReference>
<dbReference type="InterPro" id="IPR036291">
    <property type="entry name" value="NAD(P)-bd_dom_sf"/>
</dbReference>
<dbReference type="Pfam" id="PF00106">
    <property type="entry name" value="adh_short"/>
    <property type="match status" value="1"/>
</dbReference>
<feature type="region of interest" description="Disordered" evidence="4">
    <location>
        <begin position="221"/>
        <end position="241"/>
    </location>
</feature>
<dbReference type="Gene3D" id="3.40.50.720">
    <property type="entry name" value="NAD(P)-binding Rossmann-like Domain"/>
    <property type="match status" value="1"/>
</dbReference>
<evidence type="ECO:0000313" key="7">
    <source>
        <dbReference type="Proteomes" id="UP001251524"/>
    </source>
</evidence>
<name>A0ABU1W6Y1_9GAMM</name>
<comment type="similarity">
    <text evidence="1 3">Belongs to the short-chain dehydrogenases/reductases (SDR) family.</text>
</comment>
<organism evidence="6 7">
    <name type="scientific">Lysobacter niastensis</name>
    <dbReference type="NCBI Taxonomy" id="380629"/>
    <lineage>
        <taxon>Bacteria</taxon>
        <taxon>Pseudomonadati</taxon>
        <taxon>Pseudomonadota</taxon>
        <taxon>Gammaproteobacteria</taxon>
        <taxon>Lysobacterales</taxon>
        <taxon>Lysobacteraceae</taxon>
        <taxon>Lysobacter</taxon>
    </lineage>
</organism>
<proteinExistence type="inferred from homology"/>
<dbReference type="PRINTS" id="PR00081">
    <property type="entry name" value="GDHRDH"/>
</dbReference>
<sequence length="241" mass="24733">MDIKNSVVLVTGANRGLGLALVEALKQAGAAKVYAGARNPASVKSEGVTPVALDVTSPESIAVAAKACPDVTMVINNAGISRGGVLLSDTGEQALREEMDTNFYGPLRISHAFAPVLAGNGGGALINVLSVLSWISLPGTATYCISKAAAWSLTNGLRNELREQGTQVVGVHLGLMDTDMTAGFDAPKISPKDVAAQILQVVQEGGMEVLADDTSRAVKASLSSPDKAAYLAPPATSHRSP</sequence>
<evidence type="ECO:0000256" key="2">
    <source>
        <dbReference type="ARBA" id="ARBA00023002"/>
    </source>
</evidence>
<evidence type="ECO:0000313" key="6">
    <source>
        <dbReference type="EMBL" id="MDR7133326.1"/>
    </source>
</evidence>
<accession>A0ABU1W6Y1</accession>
<evidence type="ECO:0000259" key="5">
    <source>
        <dbReference type="SMART" id="SM00822"/>
    </source>
</evidence>
<dbReference type="NCBIfam" id="NF006119">
    <property type="entry name" value="PRK08264.1-5"/>
    <property type="match status" value="1"/>
</dbReference>
<comment type="caution">
    <text evidence="6">The sequence shown here is derived from an EMBL/GenBank/DDBJ whole genome shotgun (WGS) entry which is preliminary data.</text>
</comment>
<evidence type="ECO:0000256" key="3">
    <source>
        <dbReference type="RuleBase" id="RU000363"/>
    </source>
</evidence>
<dbReference type="PROSITE" id="PS00061">
    <property type="entry name" value="ADH_SHORT"/>
    <property type="match status" value="1"/>
</dbReference>
<dbReference type="SMART" id="SM00822">
    <property type="entry name" value="PKS_KR"/>
    <property type="match status" value="1"/>
</dbReference>
<evidence type="ECO:0000256" key="4">
    <source>
        <dbReference type="SAM" id="MobiDB-lite"/>
    </source>
</evidence>
<dbReference type="InterPro" id="IPR057326">
    <property type="entry name" value="KR_dom"/>
</dbReference>
<gene>
    <name evidence="6" type="ORF">J2X06_000510</name>
</gene>
<feature type="domain" description="Ketoreductase" evidence="5">
    <location>
        <begin position="6"/>
        <end position="154"/>
    </location>
</feature>
<dbReference type="EMBL" id="JAVDVY010000001">
    <property type="protein sequence ID" value="MDR7133326.1"/>
    <property type="molecule type" value="Genomic_DNA"/>
</dbReference>
<dbReference type="Proteomes" id="UP001251524">
    <property type="component" value="Unassembled WGS sequence"/>
</dbReference>
<dbReference type="RefSeq" id="WP_310057863.1">
    <property type="nucleotide sequence ID" value="NZ_JAVDVY010000001.1"/>
</dbReference>